<proteinExistence type="inferred from homology"/>
<evidence type="ECO:0000313" key="13">
    <source>
        <dbReference type="EMBL" id="KAK0645378.1"/>
    </source>
</evidence>
<dbReference type="Proteomes" id="UP001174936">
    <property type="component" value="Unassembled WGS sequence"/>
</dbReference>
<keyword evidence="14" id="KW-1185">Reference proteome</keyword>
<comment type="caution">
    <text evidence="13">The sequence shown here is derived from an EMBL/GenBank/DDBJ whole genome shotgun (WGS) entry which is preliminary data.</text>
</comment>
<keyword evidence="11" id="KW-0443">Lipid metabolism</keyword>
<dbReference type="InterPro" id="IPR013705">
    <property type="entry name" value="Sterol_MeTrfase_C"/>
</dbReference>
<evidence type="ECO:0000256" key="1">
    <source>
        <dbReference type="ARBA" id="ARBA00022603"/>
    </source>
</evidence>
<dbReference type="InterPro" id="IPR030384">
    <property type="entry name" value="MeTrfase_SMT"/>
</dbReference>
<evidence type="ECO:0000313" key="14">
    <source>
        <dbReference type="Proteomes" id="UP001174936"/>
    </source>
</evidence>
<dbReference type="InterPro" id="IPR029063">
    <property type="entry name" value="SAM-dependent_MTases_sf"/>
</dbReference>
<evidence type="ECO:0000256" key="11">
    <source>
        <dbReference type="RuleBase" id="RU362025"/>
    </source>
</evidence>
<keyword evidence="6 11" id="KW-1207">Sterol metabolism</keyword>
<evidence type="ECO:0000256" key="3">
    <source>
        <dbReference type="ARBA" id="ARBA00022691"/>
    </source>
</evidence>
<feature type="domain" description="SAM-dependent methyltransferase Erg6/SMT-type" evidence="12">
    <location>
        <begin position="58"/>
        <end position="273"/>
    </location>
</feature>
<keyword evidence="4 11" id="KW-0752">Steroid biosynthesis</keyword>
<keyword evidence="1 10" id="KW-0489">Methyltransferase</keyword>
<dbReference type="Gene3D" id="3.40.50.150">
    <property type="entry name" value="Vaccinia Virus protein VP39"/>
    <property type="match status" value="1"/>
</dbReference>
<evidence type="ECO:0000256" key="7">
    <source>
        <dbReference type="ARBA" id="ARBA00023221"/>
    </source>
</evidence>
<dbReference type="Pfam" id="PF08498">
    <property type="entry name" value="Sterol_MT_C"/>
    <property type="match status" value="1"/>
</dbReference>
<dbReference type="EMBL" id="JAULSV010000004">
    <property type="protein sequence ID" value="KAK0645378.1"/>
    <property type="molecule type" value="Genomic_DNA"/>
</dbReference>
<dbReference type="PROSITE" id="PS51685">
    <property type="entry name" value="SAM_MT_ERG6_SMT"/>
    <property type="match status" value="1"/>
</dbReference>
<dbReference type="GO" id="GO:0032259">
    <property type="term" value="P:methylation"/>
    <property type="evidence" value="ECO:0007669"/>
    <property type="project" value="UniProtKB-KW"/>
</dbReference>
<evidence type="ECO:0000256" key="10">
    <source>
        <dbReference type="PROSITE-ProRule" id="PRU01022"/>
    </source>
</evidence>
<dbReference type="InterPro" id="IPR013216">
    <property type="entry name" value="Methyltransf_11"/>
</dbReference>
<dbReference type="SUPFAM" id="SSF53335">
    <property type="entry name" value="S-adenosyl-L-methionine-dependent methyltransferases"/>
    <property type="match status" value="1"/>
</dbReference>
<comment type="function">
    <text evidence="11">Catalyzes the transfer of methyl groups from S-adenosyl-methionine to the C-24 of sterols.</text>
</comment>
<comment type="pathway">
    <text evidence="8">Steroid metabolism; ergosterol biosynthesis.</text>
</comment>
<dbReference type="EC" id="2.1.1.-" evidence="11"/>
<dbReference type="InterPro" id="IPR050447">
    <property type="entry name" value="Erg6_SMT_methyltransf"/>
</dbReference>
<gene>
    <name evidence="13" type="ORF">B0T16DRAFT_457415</name>
</gene>
<sequence length="374" mass="42508">MASLFPPGLAEARLHRYLVHWNRDPTQVREIDRDAITTPTEEERKARQAKFDQIGQDYYDVVTPMYEQGWGQRFHFTPLTPNCTLEESHEHYTRSLASMAGLKPGMRVIDIGCGIGGPARDMARITGAHITGVTNSAWHVQRGNQLSKDEGLQDKVQLVRANFLTLPFPDESFDAAYGIEALCYAPDPTELYQEIKRVLKPGAPFTFADWVMTEKFNEENEEHRKVRSWIEFGNGLTRMATVEEKRDGLKKVGFEVLGEENMAYRSAPVPWWYAPAGSIWSAWKIPGWAGFWRVFTMSPIFHALFVRPLYHLLVFLGVEKKELLAELDLMWYCCRSAGIGGRLDIFTPMYVFTCRKPSGGKDGEKGRFASGKGV</sequence>
<evidence type="ECO:0000256" key="5">
    <source>
        <dbReference type="ARBA" id="ARBA00023011"/>
    </source>
</evidence>
<reference evidence="13" key="1">
    <citation type="submission" date="2023-06" db="EMBL/GenBank/DDBJ databases">
        <title>Genome-scale phylogeny and comparative genomics of the fungal order Sordariales.</title>
        <authorList>
            <consortium name="Lawrence Berkeley National Laboratory"/>
            <person name="Hensen N."/>
            <person name="Bonometti L."/>
            <person name="Westerberg I."/>
            <person name="Brannstrom I.O."/>
            <person name="Guillou S."/>
            <person name="Cros-Aarteil S."/>
            <person name="Calhoun S."/>
            <person name="Haridas S."/>
            <person name="Kuo A."/>
            <person name="Mondo S."/>
            <person name="Pangilinan J."/>
            <person name="Riley R."/>
            <person name="Labutti K."/>
            <person name="Andreopoulos B."/>
            <person name="Lipzen A."/>
            <person name="Chen C."/>
            <person name="Yanf M."/>
            <person name="Daum C."/>
            <person name="Ng V."/>
            <person name="Clum A."/>
            <person name="Steindorff A."/>
            <person name="Ohm R."/>
            <person name="Martin F."/>
            <person name="Silar P."/>
            <person name="Natvig D."/>
            <person name="Lalanne C."/>
            <person name="Gautier V."/>
            <person name="Ament-Velasquez S.L."/>
            <person name="Kruys A."/>
            <person name="Hutchinson M.I."/>
            <person name="Powell A.J."/>
            <person name="Barry K."/>
            <person name="Miller A.N."/>
            <person name="Grigoriev I.V."/>
            <person name="Debuchy R."/>
            <person name="Gladieux P."/>
            <person name="Thoren M.H."/>
            <person name="Johannesson H."/>
        </authorList>
    </citation>
    <scope>NUCLEOTIDE SEQUENCE</scope>
    <source>
        <strain evidence="13">SMH2532-1</strain>
    </source>
</reference>
<dbReference type="AlphaFoldDB" id="A0AA39Y3R4"/>
<dbReference type="GO" id="GO:0005783">
    <property type="term" value="C:endoplasmic reticulum"/>
    <property type="evidence" value="ECO:0007669"/>
    <property type="project" value="TreeGrafter"/>
</dbReference>
<evidence type="ECO:0000256" key="2">
    <source>
        <dbReference type="ARBA" id="ARBA00022679"/>
    </source>
</evidence>
<dbReference type="Pfam" id="PF08241">
    <property type="entry name" value="Methyltransf_11"/>
    <property type="match status" value="1"/>
</dbReference>
<keyword evidence="3 10" id="KW-0949">S-adenosyl-L-methionine</keyword>
<dbReference type="PANTHER" id="PTHR44068:SF1">
    <property type="entry name" value="HYPOTHETICAL LOC100005854"/>
    <property type="match status" value="1"/>
</dbReference>
<keyword evidence="2 10" id="KW-0808">Transferase</keyword>
<keyword evidence="11" id="KW-0444">Lipid biosynthesis</keyword>
<comment type="similarity">
    <text evidence="9 10 11">Belongs to the class I-like SAM-binding methyltransferase superfamily. Erg6/SMT family.</text>
</comment>
<dbReference type="GO" id="GO:0003838">
    <property type="term" value="F:sterol 24-C-methyltransferase activity"/>
    <property type="evidence" value="ECO:0007669"/>
    <property type="project" value="TreeGrafter"/>
</dbReference>
<evidence type="ECO:0000256" key="9">
    <source>
        <dbReference type="ARBA" id="ARBA00038188"/>
    </source>
</evidence>
<dbReference type="GO" id="GO:0016126">
    <property type="term" value="P:sterol biosynthetic process"/>
    <property type="evidence" value="ECO:0007669"/>
    <property type="project" value="UniProtKB-KW"/>
</dbReference>
<evidence type="ECO:0000256" key="6">
    <source>
        <dbReference type="ARBA" id="ARBA00023166"/>
    </source>
</evidence>
<name>A0AA39Y3R4_9PEZI</name>
<keyword evidence="7 11" id="KW-0753">Steroid metabolism</keyword>
<accession>A0AA39Y3R4</accession>
<evidence type="ECO:0000256" key="4">
    <source>
        <dbReference type="ARBA" id="ARBA00022955"/>
    </source>
</evidence>
<protein>
    <recommendedName>
        <fullName evidence="11">Sterol 24-C-methyltransferase</fullName>
        <ecNumber evidence="11">2.1.1.-</ecNumber>
    </recommendedName>
    <alternativeName>
        <fullName evidence="11">Delta(24)-sterol C-methyltransferase</fullName>
    </alternativeName>
</protein>
<evidence type="ECO:0000259" key="12">
    <source>
        <dbReference type="PROSITE" id="PS51685"/>
    </source>
</evidence>
<dbReference type="CDD" id="cd02440">
    <property type="entry name" value="AdoMet_MTases"/>
    <property type="match status" value="1"/>
</dbReference>
<evidence type="ECO:0000256" key="8">
    <source>
        <dbReference type="ARBA" id="ARBA00029435"/>
    </source>
</evidence>
<dbReference type="PANTHER" id="PTHR44068">
    <property type="entry name" value="ZGC:194242"/>
    <property type="match status" value="1"/>
</dbReference>
<keyword evidence="5 11" id="KW-0756">Sterol biosynthesis</keyword>
<organism evidence="13 14">
    <name type="scientific">Cercophora newfieldiana</name>
    <dbReference type="NCBI Taxonomy" id="92897"/>
    <lineage>
        <taxon>Eukaryota</taxon>
        <taxon>Fungi</taxon>
        <taxon>Dikarya</taxon>
        <taxon>Ascomycota</taxon>
        <taxon>Pezizomycotina</taxon>
        <taxon>Sordariomycetes</taxon>
        <taxon>Sordariomycetidae</taxon>
        <taxon>Sordariales</taxon>
        <taxon>Lasiosphaeriaceae</taxon>
        <taxon>Cercophora</taxon>
    </lineage>
</organism>